<dbReference type="InterPro" id="IPR036237">
    <property type="entry name" value="Xyl_isomerase-like_sf"/>
</dbReference>
<dbReference type="InterPro" id="IPR013022">
    <property type="entry name" value="Xyl_isomerase-like_TIM-brl"/>
</dbReference>
<keyword evidence="3" id="KW-1185">Reference proteome</keyword>
<proteinExistence type="predicted"/>
<dbReference type="PANTHER" id="PTHR12110">
    <property type="entry name" value="HYDROXYPYRUVATE ISOMERASE"/>
    <property type="match status" value="1"/>
</dbReference>
<dbReference type="PANTHER" id="PTHR12110:SF41">
    <property type="entry name" value="INOSOSE DEHYDRATASE"/>
    <property type="match status" value="1"/>
</dbReference>
<evidence type="ECO:0000313" key="2">
    <source>
        <dbReference type="EMBL" id="AXY76798.1"/>
    </source>
</evidence>
<dbReference type="SUPFAM" id="SSF51658">
    <property type="entry name" value="Xylose isomerase-like"/>
    <property type="match status" value="1"/>
</dbReference>
<organism evidence="2 3">
    <name type="scientific">Paraflavitalea soli</name>
    <dbReference type="NCBI Taxonomy" id="2315862"/>
    <lineage>
        <taxon>Bacteria</taxon>
        <taxon>Pseudomonadati</taxon>
        <taxon>Bacteroidota</taxon>
        <taxon>Chitinophagia</taxon>
        <taxon>Chitinophagales</taxon>
        <taxon>Chitinophagaceae</taxon>
        <taxon>Paraflavitalea</taxon>
    </lineage>
</organism>
<evidence type="ECO:0000313" key="3">
    <source>
        <dbReference type="Proteomes" id="UP000263900"/>
    </source>
</evidence>
<reference evidence="2 3" key="1">
    <citation type="submission" date="2018-09" db="EMBL/GenBank/DDBJ databases">
        <title>Genome sequencing of strain 6GH32-13.</title>
        <authorList>
            <person name="Weon H.-Y."/>
            <person name="Heo J."/>
            <person name="Kwon S.-W."/>
        </authorList>
    </citation>
    <scope>NUCLEOTIDE SEQUENCE [LARGE SCALE GENOMIC DNA]</scope>
    <source>
        <strain evidence="2 3">5GH32-13</strain>
    </source>
</reference>
<name>A0A3B7MRL7_9BACT</name>
<accession>A0A3B7MRL7</accession>
<dbReference type="AlphaFoldDB" id="A0A3B7MRL7"/>
<dbReference type="GO" id="GO:0016853">
    <property type="term" value="F:isomerase activity"/>
    <property type="evidence" value="ECO:0007669"/>
    <property type="project" value="UniProtKB-KW"/>
</dbReference>
<dbReference type="EMBL" id="CP032157">
    <property type="protein sequence ID" value="AXY76798.1"/>
    <property type="molecule type" value="Genomic_DNA"/>
</dbReference>
<feature type="domain" description="Xylose isomerase-like TIM barrel" evidence="1">
    <location>
        <begin position="52"/>
        <end position="281"/>
    </location>
</feature>
<protein>
    <submittedName>
        <fullName evidence="2">Sugar phosphate isomerase/epimerase</fullName>
    </submittedName>
</protein>
<dbReference type="InterPro" id="IPR050312">
    <property type="entry name" value="IolE/XylAMocC-like"/>
</dbReference>
<dbReference type="RefSeq" id="WP_119052675.1">
    <property type="nucleotide sequence ID" value="NZ_CP032157.1"/>
</dbReference>
<dbReference type="Proteomes" id="UP000263900">
    <property type="component" value="Chromosome"/>
</dbReference>
<gene>
    <name evidence="2" type="ORF">D3H65_23615</name>
</gene>
<dbReference type="Pfam" id="PF01261">
    <property type="entry name" value="AP_endonuc_2"/>
    <property type="match status" value="1"/>
</dbReference>
<dbReference type="Gene3D" id="3.20.20.150">
    <property type="entry name" value="Divalent-metal-dependent TIM barrel enzymes"/>
    <property type="match status" value="1"/>
</dbReference>
<dbReference type="OrthoDB" id="9798407at2"/>
<dbReference type="KEGG" id="pseg:D3H65_23615"/>
<sequence>MPATRRDFIKQSSLLAAGFFLDKEDLFKKKKPVGVQLYTLRNQIGKDPKGTLEKVAQLGYKQVETFGYGNRKWFNLSPAELSTILKNNGLSSPSGHTYPGSFFLKGGWEDEWKKAVEDSKTLGQEFITIPWLEETYRNSADNYKKIAEGLNKAGGMAKSGGMKLAYHNHDFEFATVDGQTGFDILTKNTDSKLVHFELDLYWAVKAGHDPVKLFQQHPGRFVMWHIKDMDNTPKKFFTEVGSGVIDFKPIFKNARLSGMKYFFVEQDECPGSPFDSIAKSIGYLNANIL</sequence>
<keyword evidence="2" id="KW-0413">Isomerase</keyword>
<evidence type="ECO:0000259" key="1">
    <source>
        <dbReference type="Pfam" id="PF01261"/>
    </source>
</evidence>